<accession>A0A078GPP9</accession>
<keyword evidence="3" id="KW-0295">Fungicide</keyword>
<dbReference type="PaxDb" id="3708-A0A078GPP9"/>
<evidence type="ECO:0000256" key="5">
    <source>
        <dbReference type="ARBA" id="ARBA00023157"/>
    </source>
</evidence>
<dbReference type="PANTHER" id="PTHR33830">
    <property type="entry name" value="DEFENSIN-LIKE PROTEIN 184-RELATED"/>
    <property type="match status" value="1"/>
</dbReference>
<keyword evidence="8" id="KW-1185">Reference proteome</keyword>
<dbReference type="KEGG" id="bna:106400674"/>
<dbReference type="GO" id="GO:0031640">
    <property type="term" value="P:killing of cells of another organism"/>
    <property type="evidence" value="ECO:0007669"/>
    <property type="project" value="UniProtKB-KW"/>
</dbReference>
<dbReference type="Proteomes" id="UP000028999">
    <property type="component" value="Unassembled WGS sequence"/>
</dbReference>
<dbReference type="PANTHER" id="PTHR33830:SF11">
    <property type="entry name" value="DEFENSIN-LIKE PROTEIN 163-RELATED"/>
    <property type="match status" value="1"/>
</dbReference>
<dbReference type="GO" id="GO:0050832">
    <property type="term" value="P:defense response to fungus"/>
    <property type="evidence" value="ECO:0007669"/>
    <property type="project" value="UniProtKB-KW"/>
</dbReference>
<dbReference type="OrthoDB" id="1025815at2759"/>
<keyword evidence="4" id="KW-0611">Plant defense</keyword>
<dbReference type="Pfam" id="PF07333">
    <property type="entry name" value="SLR1-BP"/>
    <property type="match status" value="1"/>
</dbReference>
<dbReference type="Gramene" id="CDY26603">
    <property type="protein sequence ID" value="CDY26603"/>
    <property type="gene ID" value="GSBRNA2T00035474001"/>
</dbReference>
<proteinExistence type="inferred from homology"/>
<evidence type="ECO:0000313" key="7">
    <source>
        <dbReference type="EMBL" id="CDY26603.1"/>
    </source>
</evidence>
<keyword evidence="2" id="KW-0929">Antimicrobial</keyword>
<name>A0A078GPP9_BRANA</name>
<feature type="signal peptide" evidence="6">
    <location>
        <begin position="1"/>
        <end position="27"/>
    </location>
</feature>
<evidence type="ECO:0000256" key="6">
    <source>
        <dbReference type="SAM" id="SignalP"/>
    </source>
</evidence>
<reference evidence="7 8" key="1">
    <citation type="journal article" date="2014" name="Science">
        <title>Plant genetics. Early allopolyploid evolution in the post-Neolithic Brassica napus oilseed genome.</title>
        <authorList>
            <person name="Chalhoub B."/>
            <person name="Denoeud F."/>
            <person name="Liu S."/>
            <person name="Parkin I.A."/>
            <person name="Tang H."/>
            <person name="Wang X."/>
            <person name="Chiquet J."/>
            <person name="Belcram H."/>
            <person name="Tong C."/>
            <person name="Samans B."/>
            <person name="Correa M."/>
            <person name="Da Silva C."/>
            <person name="Just J."/>
            <person name="Falentin C."/>
            <person name="Koh C.S."/>
            <person name="Le Clainche I."/>
            <person name="Bernard M."/>
            <person name="Bento P."/>
            <person name="Noel B."/>
            <person name="Labadie K."/>
            <person name="Alberti A."/>
            <person name="Charles M."/>
            <person name="Arnaud D."/>
            <person name="Guo H."/>
            <person name="Daviaud C."/>
            <person name="Alamery S."/>
            <person name="Jabbari K."/>
            <person name="Zhao M."/>
            <person name="Edger P.P."/>
            <person name="Chelaifa H."/>
            <person name="Tack D."/>
            <person name="Lassalle G."/>
            <person name="Mestiri I."/>
            <person name="Schnel N."/>
            <person name="Le Paslier M.C."/>
            <person name="Fan G."/>
            <person name="Renault V."/>
            <person name="Bayer P.E."/>
            <person name="Golicz A.A."/>
            <person name="Manoli S."/>
            <person name="Lee T.H."/>
            <person name="Thi V.H."/>
            <person name="Chalabi S."/>
            <person name="Hu Q."/>
            <person name="Fan C."/>
            <person name="Tollenaere R."/>
            <person name="Lu Y."/>
            <person name="Battail C."/>
            <person name="Shen J."/>
            <person name="Sidebottom C.H."/>
            <person name="Wang X."/>
            <person name="Canaguier A."/>
            <person name="Chauveau A."/>
            <person name="Berard A."/>
            <person name="Deniot G."/>
            <person name="Guan M."/>
            <person name="Liu Z."/>
            <person name="Sun F."/>
            <person name="Lim Y.P."/>
            <person name="Lyons E."/>
            <person name="Town C.D."/>
            <person name="Bancroft I."/>
            <person name="Wang X."/>
            <person name="Meng J."/>
            <person name="Ma J."/>
            <person name="Pires J.C."/>
            <person name="King G.J."/>
            <person name="Brunel D."/>
            <person name="Delourme R."/>
            <person name="Renard M."/>
            <person name="Aury J.M."/>
            <person name="Adams K.L."/>
            <person name="Batley J."/>
            <person name="Snowdon R.J."/>
            <person name="Tost J."/>
            <person name="Edwards D."/>
            <person name="Zhou Y."/>
            <person name="Hua W."/>
            <person name="Sharpe A.G."/>
            <person name="Paterson A.H."/>
            <person name="Guan C."/>
            <person name="Wincker P."/>
        </authorList>
    </citation>
    <scope>NUCLEOTIDE SEQUENCE [LARGE SCALE GENOMIC DNA]</scope>
    <source>
        <strain evidence="8">cv. Darmor-bzh</strain>
    </source>
</reference>
<comment type="similarity">
    <text evidence="1">Belongs to the DEFL family.</text>
</comment>
<dbReference type="InterPro" id="IPR010851">
    <property type="entry name" value="DEFL"/>
</dbReference>
<evidence type="ECO:0000256" key="4">
    <source>
        <dbReference type="ARBA" id="ARBA00022821"/>
    </source>
</evidence>
<feature type="chain" id="PRO_5044539501" evidence="6">
    <location>
        <begin position="28"/>
        <end position="78"/>
    </location>
</feature>
<protein>
    <submittedName>
        <fullName evidence="7">BnaA09g46740D protein</fullName>
    </submittedName>
</protein>
<keyword evidence="6" id="KW-0732">Signal</keyword>
<evidence type="ECO:0000313" key="8">
    <source>
        <dbReference type="Proteomes" id="UP000028999"/>
    </source>
</evidence>
<organism evidence="7 8">
    <name type="scientific">Brassica napus</name>
    <name type="common">Rape</name>
    <dbReference type="NCBI Taxonomy" id="3708"/>
    <lineage>
        <taxon>Eukaryota</taxon>
        <taxon>Viridiplantae</taxon>
        <taxon>Streptophyta</taxon>
        <taxon>Embryophyta</taxon>
        <taxon>Tracheophyta</taxon>
        <taxon>Spermatophyta</taxon>
        <taxon>Magnoliopsida</taxon>
        <taxon>eudicotyledons</taxon>
        <taxon>Gunneridae</taxon>
        <taxon>Pentapetalae</taxon>
        <taxon>rosids</taxon>
        <taxon>malvids</taxon>
        <taxon>Brassicales</taxon>
        <taxon>Brassicaceae</taxon>
        <taxon>Brassiceae</taxon>
        <taxon>Brassica</taxon>
    </lineage>
</organism>
<evidence type="ECO:0000256" key="3">
    <source>
        <dbReference type="ARBA" id="ARBA00022577"/>
    </source>
</evidence>
<sequence length="78" mass="8500">MAKLVCSCLFISMLVLSAFLALPSADGADIRRCSVVLNLSKPCTFQECQPLCIQKYKGTGLCLGDNIKNSKCNCEYNC</sequence>
<gene>
    <name evidence="7" type="primary">BnaA09g46740D</name>
    <name evidence="7" type="ORF">GSBRNA2T00035474001</name>
</gene>
<keyword evidence="5" id="KW-1015">Disulfide bond</keyword>
<dbReference type="AlphaFoldDB" id="A0A078GPP9"/>
<evidence type="ECO:0000256" key="2">
    <source>
        <dbReference type="ARBA" id="ARBA00022529"/>
    </source>
</evidence>
<dbReference type="EMBL" id="LK032192">
    <property type="protein sequence ID" value="CDY26603.1"/>
    <property type="molecule type" value="Genomic_DNA"/>
</dbReference>
<evidence type="ECO:0000256" key="1">
    <source>
        <dbReference type="ARBA" id="ARBA00006722"/>
    </source>
</evidence>